<gene>
    <name evidence="8" type="ORF">SAMN05660835_01342</name>
</gene>
<dbReference type="Proteomes" id="UP000199411">
    <property type="component" value="Unassembled WGS sequence"/>
</dbReference>
<evidence type="ECO:0000313" key="9">
    <source>
        <dbReference type="Proteomes" id="UP000199411"/>
    </source>
</evidence>
<dbReference type="EC" id="3.1.4.4" evidence="3"/>
<organism evidence="8 9">
    <name type="scientific">Desulfurella multipotens</name>
    <dbReference type="NCBI Taxonomy" id="79269"/>
    <lineage>
        <taxon>Bacteria</taxon>
        <taxon>Pseudomonadati</taxon>
        <taxon>Campylobacterota</taxon>
        <taxon>Desulfurellia</taxon>
        <taxon>Desulfurellales</taxon>
        <taxon>Desulfurellaceae</taxon>
        <taxon>Desulfurella</taxon>
    </lineage>
</organism>
<evidence type="ECO:0000256" key="3">
    <source>
        <dbReference type="ARBA" id="ARBA00012027"/>
    </source>
</evidence>
<dbReference type="SMART" id="SM00155">
    <property type="entry name" value="PLDc"/>
    <property type="match status" value="1"/>
</dbReference>
<keyword evidence="4" id="KW-0378">Hydrolase</keyword>
<dbReference type="EMBL" id="FMYU01000009">
    <property type="protein sequence ID" value="SDC78109.1"/>
    <property type="molecule type" value="Genomic_DNA"/>
</dbReference>
<dbReference type="InterPro" id="IPR051406">
    <property type="entry name" value="PLD_domain"/>
</dbReference>
<feature type="domain" description="PLD phosphodiesterase" evidence="7">
    <location>
        <begin position="122"/>
        <end position="149"/>
    </location>
</feature>
<proteinExistence type="inferred from homology"/>
<protein>
    <recommendedName>
        <fullName evidence="3">phospholipase D</fullName>
        <ecNumber evidence="3">3.1.4.4</ecNumber>
    </recommendedName>
</protein>
<dbReference type="PROSITE" id="PS50035">
    <property type="entry name" value="PLD"/>
    <property type="match status" value="1"/>
</dbReference>
<dbReference type="PANTHER" id="PTHR43856:SF1">
    <property type="entry name" value="MITOCHONDRIAL CARDIOLIPIN HYDROLASE"/>
    <property type="match status" value="1"/>
</dbReference>
<reference evidence="9" key="1">
    <citation type="submission" date="2016-10" db="EMBL/GenBank/DDBJ databases">
        <authorList>
            <person name="Varghese N."/>
            <person name="Submissions S."/>
        </authorList>
    </citation>
    <scope>NUCLEOTIDE SEQUENCE [LARGE SCALE GENOMIC DNA]</scope>
    <source>
        <strain evidence="9">DSM 8415</strain>
    </source>
</reference>
<evidence type="ECO:0000313" key="8">
    <source>
        <dbReference type="EMBL" id="SDC78109.1"/>
    </source>
</evidence>
<dbReference type="GO" id="GO:0016891">
    <property type="term" value="F:RNA endonuclease activity producing 5'-phosphomonoesters, hydrolytic mechanism"/>
    <property type="evidence" value="ECO:0007669"/>
    <property type="project" value="TreeGrafter"/>
</dbReference>
<keyword evidence="5" id="KW-0442">Lipid degradation</keyword>
<accession>A0A1G6PDH8</accession>
<name>A0A1G6PDH8_9BACT</name>
<dbReference type="GO" id="GO:0006793">
    <property type="term" value="P:phosphorus metabolic process"/>
    <property type="evidence" value="ECO:0007669"/>
    <property type="project" value="UniProtKB-ARBA"/>
</dbReference>
<evidence type="ECO:0000256" key="1">
    <source>
        <dbReference type="ARBA" id="ARBA00000798"/>
    </source>
</evidence>
<dbReference type="RefSeq" id="WP_092129113.1">
    <property type="nucleotide sequence ID" value="NZ_FMYU01000009.1"/>
</dbReference>
<comment type="similarity">
    <text evidence="2">Belongs to the phospholipase D family.</text>
</comment>
<dbReference type="InterPro" id="IPR001736">
    <property type="entry name" value="PLipase_D/transphosphatidylase"/>
</dbReference>
<evidence type="ECO:0000256" key="6">
    <source>
        <dbReference type="ARBA" id="ARBA00023098"/>
    </source>
</evidence>
<dbReference type="CDD" id="cd09170">
    <property type="entry name" value="PLDc_Nuc"/>
    <property type="match status" value="1"/>
</dbReference>
<keyword evidence="9" id="KW-1185">Reference proteome</keyword>
<dbReference type="OrthoDB" id="9765044at2"/>
<dbReference type="GO" id="GO:0004630">
    <property type="term" value="F:phospholipase D activity"/>
    <property type="evidence" value="ECO:0007669"/>
    <property type="project" value="UniProtKB-EC"/>
</dbReference>
<evidence type="ECO:0000256" key="2">
    <source>
        <dbReference type="ARBA" id="ARBA00008664"/>
    </source>
</evidence>
<evidence type="ECO:0000256" key="5">
    <source>
        <dbReference type="ARBA" id="ARBA00022963"/>
    </source>
</evidence>
<keyword evidence="6" id="KW-0443">Lipid metabolism</keyword>
<comment type="catalytic activity">
    <reaction evidence="1">
        <text>a 1,2-diacyl-sn-glycero-3-phosphocholine + H2O = a 1,2-diacyl-sn-glycero-3-phosphate + choline + H(+)</text>
        <dbReference type="Rhea" id="RHEA:14445"/>
        <dbReference type="ChEBI" id="CHEBI:15354"/>
        <dbReference type="ChEBI" id="CHEBI:15377"/>
        <dbReference type="ChEBI" id="CHEBI:15378"/>
        <dbReference type="ChEBI" id="CHEBI:57643"/>
        <dbReference type="ChEBI" id="CHEBI:58608"/>
        <dbReference type="EC" id="3.1.4.4"/>
    </reaction>
</comment>
<dbReference type="Pfam" id="PF13091">
    <property type="entry name" value="PLDc_2"/>
    <property type="match status" value="1"/>
</dbReference>
<evidence type="ECO:0000256" key="4">
    <source>
        <dbReference type="ARBA" id="ARBA00022801"/>
    </source>
</evidence>
<dbReference type="PANTHER" id="PTHR43856">
    <property type="entry name" value="CARDIOLIPIN HYDROLASE"/>
    <property type="match status" value="1"/>
</dbReference>
<evidence type="ECO:0000259" key="7">
    <source>
        <dbReference type="PROSITE" id="PS50035"/>
    </source>
</evidence>
<dbReference type="InterPro" id="IPR025202">
    <property type="entry name" value="PLD-like_dom"/>
</dbReference>
<dbReference type="SUPFAM" id="SSF56024">
    <property type="entry name" value="Phospholipase D/nuclease"/>
    <property type="match status" value="1"/>
</dbReference>
<dbReference type="AlphaFoldDB" id="A0A1G6PDH8"/>
<sequence>MFTMLLLQKKRLTIIFSVLFLVLINVAYARDIEVYFTPSDVPIEKIVNLINNSKKSIDVAMYSFTSRPLAQSLINAKKRGVKVRLLLDGEWNSPKNKYSKVEYLLKNGIDIRFAKPHKYYDRYGIMHNKFAIFDDKIVETGSLNWTAQAPKANDENVLIIDRPDIANIYKKQFEELWNQALPAKE</sequence>
<dbReference type="GO" id="GO:0016042">
    <property type="term" value="P:lipid catabolic process"/>
    <property type="evidence" value="ECO:0007669"/>
    <property type="project" value="UniProtKB-KW"/>
</dbReference>
<dbReference type="Gene3D" id="3.30.870.10">
    <property type="entry name" value="Endonuclease Chain A"/>
    <property type="match status" value="1"/>
</dbReference>